<dbReference type="AlphaFoldDB" id="A0AAD7ZHZ4"/>
<gene>
    <name evidence="5" type="ORF">L9F63_023946</name>
</gene>
<protein>
    <recommendedName>
        <fullName evidence="4">RRM domain-containing protein</fullName>
    </recommendedName>
</protein>
<feature type="non-terminal residue" evidence="5">
    <location>
        <position position="165"/>
    </location>
</feature>
<evidence type="ECO:0000313" key="6">
    <source>
        <dbReference type="Proteomes" id="UP001233999"/>
    </source>
</evidence>
<dbReference type="SUPFAM" id="SSF54928">
    <property type="entry name" value="RNA-binding domain, RBD"/>
    <property type="match status" value="1"/>
</dbReference>
<dbReference type="Gene3D" id="3.30.70.330">
    <property type="match status" value="1"/>
</dbReference>
<feature type="region of interest" description="Disordered" evidence="3">
    <location>
        <begin position="80"/>
        <end position="165"/>
    </location>
</feature>
<reference evidence="5" key="2">
    <citation type="submission" date="2023-05" db="EMBL/GenBank/DDBJ databases">
        <authorList>
            <person name="Fouks B."/>
        </authorList>
    </citation>
    <scope>NUCLEOTIDE SEQUENCE</scope>
    <source>
        <strain evidence="5">Stay&amp;Tobe</strain>
        <tissue evidence="5">Testes</tissue>
    </source>
</reference>
<dbReference type="Pfam" id="PF00076">
    <property type="entry name" value="RRM_1"/>
    <property type="match status" value="1"/>
</dbReference>
<keyword evidence="6" id="KW-1185">Reference proteome</keyword>
<accession>A0AAD7ZHZ4</accession>
<dbReference type="InterPro" id="IPR035979">
    <property type="entry name" value="RBD_domain_sf"/>
</dbReference>
<evidence type="ECO:0000259" key="4">
    <source>
        <dbReference type="PROSITE" id="PS50102"/>
    </source>
</evidence>
<feature type="compositionally biased region" description="Basic and acidic residues" evidence="3">
    <location>
        <begin position="156"/>
        <end position="165"/>
    </location>
</feature>
<feature type="domain" description="RRM" evidence="4">
    <location>
        <begin position="9"/>
        <end position="80"/>
    </location>
</feature>
<dbReference type="GO" id="GO:0003723">
    <property type="term" value="F:RNA binding"/>
    <property type="evidence" value="ECO:0007669"/>
    <property type="project" value="UniProtKB-UniRule"/>
</dbReference>
<dbReference type="InterPro" id="IPR052600">
    <property type="entry name" value="Nuc_rcpt_coact/corep"/>
</dbReference>
<feature type="compositionally biased region" description="Basic and acidic residues" evidence="3">
    <location>
        <begin position="96"/>
        <end position="147"/>
    </location>
</feature>
<dbReference type="PANTHER" id="PTHR23295">
    <property type="entry name" value="NUCLEAR RECEPTOR COACTIVATOR 5-RELATED"/>
    <property type="match status" value="1"/>
</dbReference>
<reference evidence="5" key="1">
    <citation type="journal article" date="2023" name="IScience">
        <title>Live-bearing cockroach genome reveals convergent evolutionary mechanisms linked to viviparity in insects and beyond.</title>
        <authorList>
            <person name="Fouks B."/>
            <person name="Harrison M.C."/>
            <person name="Mikhailova A.A."/>
            <person name="Marchal E."/>
            <person name="English S."/>
            <person name="Carruthers M."/>
            <person name="Jennings E.C."/>
            <person name="Chiamaka E.L."/>
            <person name="Frigard R.A."/>
            <person name="Pippel M."/>
            <person name="Attardo G.M."/>
            <person name="Benoit J.B."/>
            <person name="Bornberg-Bauer E."/>
            <person name="Tobe S.S."/>
        </authorList>
    </citation>
    <scope>NUCLEOTIDE SEQUENCE</scope>
    <source>
        <strain evidence="5">Stay&amp;Tobe</strain>
    </source>
</reference>
<evidence type="ECO:0000256" key="2">
    <source>
        <dbReference type="PROSITE-ProRule" id="PRU00176"/>
    </source>
</evidence>
<evidence type="ECO:0000256" key="1">
    <source>
        <dbReference type="ARBA" id="ARBA00022884"/>
    </source>
</evidence>
<dbReference type="InterPro" id="IPR000504">
    <property type="entry name" value="RRM_dom"/>
</dbReference>
<dbReference type="Proteomes" id="UP001233999">
    <property type="component" value="Unassembled WGS sequence"/>
</dbReference>
<comment type="caution">
    <text evidence="5">The sequence shown here is derived from an EMBL/GenBank/DDBJ whole genome shotgun (WGS) entry which is preliminary data.</text>
</comment>
<name>A0AAD7ZHZ4_DIPPU</name>
<dbReference type="SMART" id="SM00360">
    <property type="entry name" value="RRM"/>
    <property type="match status" value="1"/>
</dbReference>
<sequence>MNDPSTANSRIYVGNIPTSEMTKKDLEDRFKKHGSILGIALNRGFGFVQYDEETSALDAIKEENGAVFRGKRMEVNQARVVGGGARRAADLPGGPRRGDSMDKGDSYRERSPLDDRGRDRDRYEPFGGKGERDRGFFGRDGGFKKDVPFSGGDSFRGGRDDRGFG</sequence>
<dbReference type="PROSITE" id="PS50102">
    <property type="entry name" value="RRM"/>
    <property type="match status" value="1"/>
</dbReference>
<organism evidence="5 6">
    <name type="scientific">Diploptera punctata</name>
    <name type="common">Pacific beetle cockroach</name>
    <dbReference type="NCBI Taxonomy" id="6984"/>
    <lineage>
        <taxon>Eukaryota</taxon>
        <taxon>Metazoa</taxon>
        <taxon>Ecdysozoa</taxon>
        <taxon>Arthropoda</taxon>
        <taxon>Hexapoda</taxon>
        <taxon>Insecta</taxon>
        <taxon>Pterygota</taxon>
        <taxon>Neoptera</taxon>
        <taxon>Polyneoptera</taxon>
        <taxon>Dictyoptera</taxon>
        <taxon>Blattodea</taxon>
        <taxon>Blaberoidea</taxon>
        <taxon>Blaberidae</taxon>
        <taxon>Diplopterinae</taxon>
        <taxon>Diploptera</taxon>
    </lineage>
</organism>
<evidence type="ECO:0000256" key="3">
    <source>
        <dbReference type="SAM" id="MobiDB-lite"/>
    </source>
</evidence>
<dbReference type="InterPro" id="IPR012677">
    <property type="entry name" value="Nucleotide-bd_a/b_plait_sf"/>
</dbReference>
<keyword evidence="1 2" id="KW-0694">RNA-binding</keyword>
<dbReference type="PANTHER" id="PTHR23295:SF6">
    <property type="entry name" value="NEOSIN, ISOFORM A"/>
    <property type="match status" value="1"/>
</dbReference>
<proteinExistence type="predicted"/>
<dbReference type="EMBL" id="JASPKZ010008112">
    <property type="protein sequence ID" value="KAJ9580878.1"/>
    <property type="molecule type" value="Genomic_DNA"/>
</dbReference>
<evidence type="ECO:0000313" key="5">
    <source>
        <dbReference type="EMBL" id="KAJ9580878.1"/>
    </source>
</evidence>